<evidence type="ECO:0000256" key="3">
    <source>
        <dbReference type="ARBA" id="ARBA00023128"/>
    </source>
</evidence>
<accession>A0AAN7V7X3</accession>
<evidence type="ECO:0000256" key="4">
    <source>
        <dbReference type="ARBA" id="ARBA00023157"/>
    </source>
</evidence>
<dbReference type="SUPFAM" id="SSF47072">
    <property type="entry name" value="Cysteine alpha-hairpin motif"/>
    <property type="match status" value="1"/>
</dbReference>
<dbReference type="Gene3D" id="1.10.287.1130">
    <property type="entry name" value="CytochromE C oxidase copper chaperone"/>
    <property type="match status" value="1"/>
</dbReference>
<organism evidence="5 6">
    <name type="scientific">Pyrocoelia pectoralis</name>
    <dbReference type="NCBI Taxonomy" id="417401"/>
    <lineage>
        <taxon>Eukaryota</taxon>
        <taxon>Metazoa</taxon>
        <taxon>Ecdysozoa</taxon>
        <taxon>Arthropoda</taxon>
        <taxon>Hexapoda</taxon>
        <taxon>Insecta</taxon>
        <taxon>Pterygota</taxon>
        <taxon>Neoptera</taxon>
        <taxon>Endopterygota</taxon>
        <taxon>Coleoptera</taxon>
        <taxon>Polyphaga</taxon>
        <taxon>Elateriformia</taxon>
        <taxon>Elateroidea</taxon>
        <taxon>Lampyridae</taxon>
        <taxon>Lampyrinae</taxon>
        <taxon>Pyrocoelia</taxon>
    </lineage>
</organism>
<dbReference type="PANTHER" id="PTHR15590:SF0">
    <property type="entry name" value="CX9C MOTIF-CONTAINING PROTEIN 4"/>
    <property type="match status" value="1"/>
</dbReference>
<evidence type="ECO:0008006" key="7">
    <source>
        <dbReference type="Google" id="ProtNLM"/>
    </source>
</evidence>
<dbReference type="InterPro" id="IPR027179">
    <property type="entry name" value="CMC4"/>
</dbReference>
<dbReference type="EMBL" id="JAVRBK010000008">
    <property type="protein sequence ID" value="KAK5640126.1"/>
    <property type="molecule type" value="Genomic_DNA"/>
</dbReference>
<dbReference type="Proteomes" id="UP001329430">
    <property type="component" value="Chromosome 8"/>
</dbReference>
<keyword evidence="6" id="KW-1185">Reference proteome</keyword>
<proteinExistence type="inferred from homology"/>
<evidence type="ECO:0000313" key="5">
    <source>
        <dbReference type="EMBL" id="KAK5640126.1"/>
    </source>
</evidence>
<name>A0AAN7V7X3_9COLE</name>
<evidence type="ECO:0000256" key="1">
    <source>
        <dbReference type="ARBA" id="ARBA00004173"/>
    </source>
</evidence>
<gene>
    <name evidence="5" type="ORF">RI129_010937</name>
</gene>
<dbReference type="PROSITE" id="PS51808">
    <property type="entry name" value="CHCH"/>
    <property type="match status" value="1"/>
</dbReference>
<sequence length="64" mass="7337">MPKGDPCHRFACKIQECLSANDYQQSACKEAFEELRQCCIKWKVDSFVCQGVKTDTPYSISSKR</sequence>
<dbReference type="GO" id="GO:0005758">
    <property type="term" value="C:mitochondrial intermembrane space"/>
    <property type="evidence" value="ECO:0007669"/>
    <property type="project" value="TreeGrafter"/>
</dbReference>
<dbReference type="PANTHER" id="PTHR15590">
    <property type="entry name" value="CX9C MOTIF-CONTAINING PROTEIN 4"/>
    <property type="match status" value="1"/>
</dbReference>
<protein>
    <recommendedName>
        <fullName evidence="7">Cx9C motif-containing protein 4</fullName>
    </recommendedName>
</protein>
<reference evidence="5 6" key="1">
    <citation type="journal article" date="2024" name="Insects">
        <title>An Improved Chromosome-Level Genome Assembly of the Firefly Pyrocoelia pectoralis.</title>
        <authorList>
            <person name="Fu X."/>
            <person name="Meyer-Rochow V.B."/>
            <person name="Ballantyne L."/>
            <person name="Zhu X."/>
        </authorList>
    </citation>
    <scope>NUCLEOTIDE SEQUENCE [LARGE SCALE GENOMIC DNA]</scope>
    <source>
        <strain evidence="5">XCY_ONT2</strain>
    </source>
</reference>
<comment type="subcellular location">
    <subcellularLocation>
        <location evidence="1">Mitochondrion</location>
    </subcellularLocation>
</comment>
<comment type="similarity">
    <text evidence="2">Belongs to the CMC4 family.</text>
</comment>
<evidence type="ECO:0000313" key="6">
    <source>
        <dbReference type="Proteomes" id="UP001329430"/>
    </source>
</evidence>
<keyword evidence="4" id="KW-1015">Disulfide bond</keyword>
<keyword evidence="3" id="KW-0496">Mitochondrion</keyword>
<comment type="caution">
    <text evidence="5">The sequence shown here is derived from an EMBL/GenBank/DDBJ whole genome shotgun (WGS) entry which is preliminary data.</text>
</comment>
<dbReference type="Pfam" id="PF08991">
    <property type="entry name" value="CMC4"/>
    <property type="match status" value="1"/>
</dbReference>
<evidence type="ECO:0000256" key="2">
    <source>
        <dbReference type="ARBA" id="ARBA00009858"/>
    </source>
</evidence>
<dbReference type="InterPro" id="IPR009069">
    <property type="entry name" value="Cys_alpha_HP_mot_SF"/>
</dbReference>
<dbReference type="AlphaFoldDB" id="A0AAN7V7X3"/>